<name>A0A9K3D531_9EUKA</name>
<evidence type="ECO:0000256" key="1">
    <source>
        <dbReference type="SAM" id="MobiDB-lite"/>
    </source>
</evidence>
<dbReference type="AlphaFoldDB" id="A0A9K3D531"/>
<feature type="non-terminal residue" evidence="2">
    <location>
        <position position="1"/>
    </location>
</feature>
<comment type="caution">
    <text evidence="2">The sequence shown here is derived from an EMBL/GenBank/DDBJ whole genome shotgun (WGS) entry which is preliminary data.</text>
</comment>
<keyword evidence="3" id="KW-1185">Reference proteome</keyword>
<dbReference type="EMBL" id="BDIP01003231">
    <property type="protein sequence ID" value="GIQ87439.1"/>
    <property type="molecule type" value="Genomic_DNA"/>
</dbReference>
<organism evidence="2 3">
    <name type="scientific">Kipferlia bialata</name>
    <dbReference type="NCBI Taxonomy" id="797122"/>
    <lineage>
        <taxon>Eukaryota</taxon>
        <taxon>Metamonada</taxon>
        <taxon>Carpediemonas-like organisms</taxon>
        <taxon>Kipferlia</taxon>
    </lineage>
</organism>
<reference evidence="2 3" key="1">
    <citation type="journal article" date="2018" name="PLoS ONE">
        <title>The draft genome of Kipferlia bialata reveals reductive genome evolution in fornicate parasites.</title>
        <authorList>
            <person name="Tanifuji G."/>
            <person name="Takabayashi S."/>
            <person name="Kume K."/>
            <person name="Takagi M."/>
            <person name="Nakayama T."/>
            <person name="Kamikawa R."/>
            <person name="Inagaki Y."/>
            <person name="Hashimoto T."/>
        </authorList>
    </citation>
    <scope>NUCLEOTIDE SEQUENCE [LARGE SCALE GENOMIC DNA]</scope>
    <source>
        <strain evidence="2">NY0173</strain>
    </source>
</reference>
<gene>
    <name evidence="2" type="ORF">KIPB_009477</name>
</gene>
<sequence length="357" mass="39439">ARLDPVSAEYAEILKHLVAPCFDILSLSLSLCDATGEHIQHAMALLQLVARLPGSVGQPLLRPGVMSLLTRPSRDKERVRDKAIMRERDAMLERERQRDAETDAEHCTDRDKERERDRERDQRERDIDAYGGGVVDRMREREAAGCDGRENEWYDTAVLSLPLPLLAQLMPVIRTAFREIYGAQGSGTEDLLLSLSSAMGEGTPHSAYALHMASLVVMACPVDRFAPELYLLAKSVGSNVTAYTESIRAGTLPLPSVVYIEGALVLFRTLYVRLPKRNLATYLPITVSLAHMAAVLARTCAQDMPLHSLVLTDLLAKLADVLTLFGGENINFVSWALVRDLSLCSDSGRIVSHSDSE</sequence>
<dbReference type="Proteomes" id="UP000265618">
    <property type="component" value="Unassembled WGS sequence"/>
</dbReference>
<feature type="region of interest" description="Disordered" evidence="1">
    <location>
        <begin position="72"/>
        <end position="130"/>
    </location>
</feature>
<evidence type="ECO:0000313" key="3">
    <source>
        <dbReference type="Proteomes" id="UP000265618"/>
    </source>
</evidence>
<feature type="compositionally biased region" description="Basic and acidic residues" evidence="1">
    <location>
        <begin position="72"/>
        <end position="128"/>
    </location>
</feature>
<evidence type="ECO:0000313" key="2">
    <source>
        <dbReference type="EMBL" id="GIQ87439.1"/>
    </source>
</evidence>
<accession>A0A9K3D531</accession>
<protein>
    <submittedName>
        <fullName evidence="2">Uncharacterized protein</fullName>
    </submittedName>
</protein>
<feature type="non-terminal residue" evidence="2">
    <location>
        <position position="357"/>
    </location>
</feature>
<proteinExistence type="predicted"/>